<evidence type="ECO:0000256" key="1">
    <source>
        <dbReference type="ARBA" id="ARBA00004990"/>
    </source>
</evidence>
<feature type="compositionally biased region" description="Gly residues" evidence="9">
    <location>
        <begin position="28"/>
        <end position="53"/>
    </location>
</feature>
<feature type="compositionally biased region" description="Gly residues" evidence="9">
    <location>
        <begin position="63"/>
        <end position="80"/>
    </location>
</feature>
<feature type="region of interest" description="Disordered" evidence="9">
    <location>
        <begin position="24"/>
        <end position="80"/>
    </location>
</feature>
<dbReference type="InterPro" id="IPR042176">
    <property type="entry name" value="Pantoate_ligase_C"/>
</dbReference>
<evidence type="ECO:0000256" key="6">
    <source>
        <dbReference type="ARBA" id="ARBA00022840"/>
    </source>
</evidence>
<dbReference type="SUPFAM" id="SSF52374">
    <property type="entry name" value="Nucleotidylyl transferase"/>
    <property type="match status" value="1"/>
</dbReference>
<comment type="function">
    <text evidence="8">Catalyzes the condensation of pantoate with beta-alanine in an ATP-dependent reaction via a pantoyl-adenylate intermediate.</text>
</comment>
<gene>
    <name evidence="8 10" type="primary">panC</name>
    <name evidence="10" type="ORF">GCM10007964_23400</name>
</gene>
<comment type="miscellaneous">
    <text evidence="8">The reaction proceeds by a bi uni uni bi ping pong mechanism.</text>
</comment>
<keyword evidence="5 8" id="KW-0547">Nucleotide-binding</keyword>
<keyword evidence="8" id="KW-0963">Cytoplasm</keyword>
<feature type="binding site" evidence="8">
    <location>
        <position position="233"/>
    </location>
    <ligand>
        <name>ATP</name>
        <dbReference type="ChEBI" id="CHEBI:30616"/>
    </ligand>
</feature>
<feature type="binding site" evidence="8">
    <location>
        <begin position="87"/>
        <end position="94"/>
    </location>
    <ligand>
        <name>ATP</name>
        <dbReference type="ChEBI" id="CHEBI:30616"/>
    </ligand>
</feature>
<accession>A0A917R0N2</accession>
<dbReference type="InterPro" id="IPR003721">
    <property type="entry name" value="Pantoate_ligase"/>
</dbReference>
<dbReference type="GO" id="GO:0005829">
    <property type="term" value="C:cytosol"/>
    <property type="evidence" value="ECO:0007669"/>
    <property type="project" value="TreeGrafter"/>
</dbReference>
<dbReference type="AlphaFoldDB" id="A0A917R0N2"/>
<dbReference type="EC" id="6.3.2.1" evidence="8"/>
<dbReference type="Gene3D" id="3.40.50.620">
    <property type="entry name" value="HUPs"/>
    <property type="match status" value="1"/>
</dbReference>
<comment type="catalytic activity">
    <reaction evidence="7 8">
        <text>(R)-pantoate + beta-alanine + ATP = (R)-pantothenate + AMP + diphosphate + H(+)</text>
        <dbReference type="Rhea" id="RHEA:10912"/>
        <dbReference type="ChEBI" id="CHEBI:15378"/>
        <dbReference type="ChEBI" id="CHEBI:15980"/>
        <dbReference type="ChEBI" id="CHEBI:29032"/>
        <dbReference type="ChEBI" id="CHEBI:30616"/>
        <dbReference type="ChEBI" id="CHEBI:33019"/>
        <dbReference type="ChEBI" id="CHEBI:57966"/>
        <dbReference type="ChEBI" id="CHEBI:456215"/>
        <dbReference type="EC" id="6.3.2.1"/>
    </reaction>
</comment>
<comment type="pathway">
    <text evidence="1 8">Cofactor biosynthesis; (R)-pantothenate biosynthesis; (R)-pantothenate from (R)-pantoate and beta-alanine: step 1/1.</text>
</comment>
<feature type="binding site" evidence="8">
    <location>
        <position position="210"/>
    </location>
    <ligand>
        <name>(R)-pantoate</name>
        <dbReference type="ChEBI" id="CHEBI:15980"/>
    </ligand>
</feature>
<evidence type="ECO:0000256" key="5">
    <source>
        <dbReference type="ARBA" id="ARBA00022741"/>
    </source>
</evidence>
<evidence type="ECO:0000256" key="9">
    <source>
        <dbReference type="SAM" id="MobiDB-lite"/>
    </source>
</evidence>
<feature type="binding site" evidence="8">
    <location>
        <begin position="204"/>
        <end position="207"/>
    </location>
    <ligand>
        <name>ATP</name>
        <dbReference type="ChEBI" id="CHEBI:30616"/>
    </ligand>
</feature>
<dbReference type="EMBL" id="BMNT01000011">
    <property type="protein sequence ID" value="GGK80074.1"/>
    <property type="molecule type" value="Genomic_DNA"/>
</dbReference>
<name>A0A917R0N2_9ACTN</name>
<dbReference type="GO" id="GO:0004592">
    <property type="term" value="F:pantoate-beta-alanine ligase activity"/>
    <property type="evidence" value="ECO:0007669"/>
    <property type="project" value="UniProtKB-UniRule"/>
</dbReference>
<dbReference type="PANTHER" id="PTHR21299">
    <property type="entry name" value="CYTIDYLATE KINASE/PANTOATE-BETA-ALANINE LIGASE"/>
    <property type="match status" value="1"/>
</dbReference>
<dbReference type="Proteomes" id="UP000645217">
    <property type="component" value="Unassembled WGS sequence"/>
</dbReference>
<keyword evidence="6 8" id="KW-0067">ATP-binding</keyword>
<comment type="subunit">
    <text evidence="8">Homodimer.</text>
</comment>
<dbReference type="HAMAP" id="MF_00158">
    <property type="entry name" value="PanC"/>
    <property type="match status" value="1"/>
</dbReference>
<feature type="active site" description="Proton donor" evidence="8">
    <location>
        <position position="94"/>
    </location>
</feature>
<evidence type="ECO:0000256" key="3">
    <source>
        <dbReference type="ARBA" id="ARBA00022598"/>
    </source>
</evidence>
<dbReference type="NCBIfam" id="TIGR00125">
    <property type="entry name" value="cyt_tran_rel"/>
    <property type="match status" value="1"/>
</dbReference>
<dbReference type="Pfam" id="PF02569">
    <property type="entry name" value="Pantoate_ligase"/>
    <property type="match status" value="1"/>
</dbReference>
<reference evidence="10" key="1">
    <citation type="journal article" date="2014" name="Int. J. Syst. Evol. Microbiol.">
        <title>Complete genome sequence of Corynebacterium casei LMG S-19264T (=DSM 44701T), isolated from a smear-ripened cheese.</title>
        <authorList>
            <consortium name="US DOE Joint Genome Institute (JGI-PGF)"/>
            <person name="Walter F."/>
            <person name="Albersmeier A."/>
            <person name="Kalinowski J."/>
            <person name="Ruckert C."/>
        </authorList>
    </citation>
    <scope>NUCLEOTIDE SEQUENCE</scope>
    <source>
        <strain evidence="10">JCM 13064</strain>
    </source>
</reference>
<evidence type="ECO:0000313" key="10">
    <source>
        <dbReference type="EMBL" id="GGK80074.1"/>
    </source>
</evidence>
<dbReference type="GO" id="GO:0015940">
    <property type="term" value="P:pantothenate biosynthetic process"/>
    <property type="evidence" value="ECO:0007669"/>
    <property type="project" value="UniProtKB-UniRule"/>
</dbReference>
<evidence type="ECO:0000256" key="2">
    <source>
        <dbReference type="ARBA" id="ARBA00009256"/>
    </source>
</evidence>
<keyword evidence="4 8" id="KW-0566">Pantothenate biosynthesis</keyword>
<comment type="subcellular location">
    <subcellularLocation>
        <location evidence="8">Cytoplasm</location>
    </subcellularLocation>
</comment>
<proteinExistence type="inferred from homology"/>
<sequence length="340" mass="34890">MDVIVAGDRSELRAALAALGVAGVRGPRAGGDGGTADEGGSGGRGVAGTGPRSGSGTVRKVGPPGGTPEGAAGPGGGGGTLALVPTMGALHEGHRSLIRLAREHADHVAVSVFVNPLQFGPNEDFSRYPRTFDADLEVCAAEGVELVFAPAPGDMYLPDRQVGVSAGQMGTIVEGAFRPGHFDGVLTVVLKLFNLVRPDVAVFGQKDAQQLALIRRMVTDLDLPVTVVGGPTVREPDGLALSSRNRYLSPADRVTALALSAALREGARHDRPKDILHAAHAVLDEAALADPPLVLDYLSLVDPATFTAAAEDHRGEAILAVAAKVGATRLIDNVVLDLSS</sequence>
<reference evidence="10" key="2">
    <citation type="submission" date="2020-09" db="EMBL/GenBank/DDBJ databases">
        <authorList>
            <person name="Sun Q."/>
            <person name="Ohkuma M."/>
        </authorList>
    </citation>
    <scope>NUCLEOTIDE SEQUENCE</scope>
    <source>
        <strain evidence="10">JCM 13064</strain>
    </source>
</reference>
<comment type="caution">
    <text evidence="10">The sequence shown here is derived from an EMBL/GenBank/DDBJ whole genome shotgun (WGS) entry which is preliminary data.</text>
</comment>
<organism evidence="10 11">
    <name type="scientific">Sphaerisporangium melleum</name>
    <dbReference type="NCBI Taxonomy" id="321316"/>
    <lineage>
        <taxon>Bacteria</taxon>
        <taxon>Bacillati</taxon>
        <taxon>Actinomycetota</taxon>
        <taxon>Actinomycetes</taxon>
        <taxon>Streptosporangiales</taxon>
        <taxon>Streptosporangiaceae</taxon>
        <taxon>Sphaerisporangium</taxon>
    </lineage>
</organism>
<evidence type="ECO:0000313" key="11">
    <source>
        <dbReference type="Proteomes" id="UP000645217"/>
    </source>
</evidence>
<evidence type="ECO:0000256" key="7">
    <source>
        <dbReference type="ARBA" id="ARBA00048258"/>
    </source>
</evidence>
<feature type="binding site" evidence="8">
    <location>
        <begin position="241"/>
        <end position="244"/>
    </location>
    <ligand>
        <name>ATP</name>
        <dbReference type="ChEBI" id="CHEBI:30616"/>
    </ligand>
</feature>
<evidence type="ECO:0000256" key="8">
    <source>
        <dbReference type="HAMAP-Rule" id="MF_00158"/>
    </source>
</evidence>
<comment type="similarity">
    <text evidence="2 8">Belongs to the pantothenate synthetase family.</text>
</comment>
<evidence type="ECO:0000256" key="4">
    <source>
        <dbReference type="ARBA" id="ARBA00022655"/>
    </source>
</evidence>
<dbReference type="InterPro" id="IPR004821">
    <property type="entry name" value="Cyt_trans-like"/>
</dbReference>
<feature type="binding site" evidence="8">
    <location>
        <position position="118"/>
    </location>
    <ligand>
        <name>(R)-pantoate</name>
        <dbReference type="ChEBI" id="CHEBI:15980"/>
    </ligand>
</feature>
<dbReference type="GO" id="GO:0005524">
    <property type="term" value="F:ATP binding"/>
    <property type="evidence" value="ECO:0007669"/>
    <property type="project" value="UniProtKB-KW"/>
</dbReference>
<dbReference type="NCBIfam" id="TIGR00018">
    <property type="entry name" value="panC"/>
    <property type="match status" value="1"/>
</dbReference>
<dbReference type="CDD" id="cd00560">
    <property type="entry name" value="PanC"/>
    <property type="match status" value="1"/>
</dbReference>
<protein>
    <recommendedName>
        <fullName evidence="8">Pantothenate synthetase</fullName>
        <shortName evidence="8">PS</shortName>
        <ecNumber evidence="8">6.3.2.1</ecNumber>
    </recommendedName>
    <alternativeName>
        <fullName evidence="8">Pantoate--beta-alanine ligase</fullName>
    </alternativeName>
    <alternativeName>
        <fullName evidence="8">Pantoate-activating enzyme</fullName>
    </alternativeName>
</protein>
<dbReference type="PANTHER" id="PTHR21299:SF1">
    <property type="entry name" value="PANTOATE--BETA-ALANINE LIGASE"/>
    <property type="match status" value="1"/>
</dbReference>
<feature type="binding site" evidence="8">
    <location>
        <position position="118"/>
    </location>
    <ligand>
        <name>beta-alanine</name>
        <dbReference type="ChEBI" id="CHEBI:57966"/>
    </ligand>
</feature>
<dbReference type="Gene3D" id="3.30.1300.10">
    <property type="entry name" value="Pantoate-beta-alanine ligase, C-terminal domain"/>
    <property type="match status" value="1"/>
</dbReference>
<keyword evidence="11" id="KW-1185">Reference proteome</keyword>
<keyword evidence="3 8" id="KW-0436">Ligase</keyword>
<dbReference type="InterPro" id="IPR014729">
    <property type="entry name" value="Rossmann-like_a/b/a_fold"/>
</dbReference>